<dbReference type="EMBL" id="JADEVV010000005">
    <property type="protein sequence ID" value="MBE9252789.1"/>
    <property type="molecule type" value="Genomic_DNA"/>
</dbReference>
<protein>
    <submittedName>
        <fullName evidence="1">Uncharacterized protein</fullName>
    </submittedName>
</protein>
<keyword evidence="2" id="KW-1185">Reference proteome</keyword>
<dbReference type="RefSeq" id="WP_190597719.1">
    <property type="nucleotide sequence ID" value="NZ_JADEVV010000005.1"/>
</dbReference>
<proteinExistence type="predicted"/>
<sequence length="72" mass="8100">MFDCTADCFSLPGDLALKRKIADLEKSLNSVPNKLTVDQETRAEIVRSVASRMGRITYVRRLSMGQVKQKRG</sequence>
<reference evidence="1 2" key="1">
    <citation type="submission" date="2020-10" db="EMBL/GenBank/DDBJ databases">
        <authorList>
            <person name="Castelo-Branco R."/>
            <person name="Eusebio N."/>
            <person name="Adriana R."/>
            <person name="Vieira A."/>
            <person name="Brugerolle De Fraissinette N."/>
            <person name="Rezende De Castro R."/>
            <person name="Schneider M.P."/>
            <person name="Vasconcelos V."/>
            <person name="Leao P.N."/>
        </authorList>
    </citation>
    <scope>NUCLEOTIDE SEQUENCE [LARGE SCALE GENOMIC DNA]</scope>
    <source>
        <strain evidence="1 2">LEGE 00031</strain>
    </source>
</reference>
<gene>
    <name evidence="1" type="ORF">IQ217_02745</name>
</gene>
<accession>A0ABR9VN60</accession>
<comment type="caution">
    <text evidence="1">The sequence shown here is derived from an EMBL/GenBank/DDBJ whole genome shotgun (WGS) entry which is preliminary data.</text>
</comment>
<name>A0ABR9VN60_9SYNC</name>
<dbReference type="Proteomes" id="UP000658720">
    <property type="component" value="Unassembled WGS sequence"/>
</dbReference>
<organism evidence="1 2">
    <name type="scientific">Synechocystis salina LEGE 00031</name>
    <dbReference type="NCBI Taxonomy" id="1828736"/>
    <lineage>
        <taxon>Bacteria</taxon>
        <taxon>Bacillati</taxon>
        <taxon>Cyanobacteriota</taxon>
        <taxon>Cyanophyceae</taxon>
        <taxon>Synechococcales</taxon>
        <taxon>Merismopediaceae</taxon>
        <taxon>Synechocystis</taxon>
    </lineage>
</organism>
<evidence type="ECO:0000313" key="1">
    <source>
        <dbReference type="EMBL" id="MBE9252789.1"/>
    </source>
</evidence>
<evidence type="ECO:0000313" key="2">
    <source>
        <dbReference type="Proteomes" id="UP000658720"/>
    </source>
</evidence>